<comment type="caution">
    <text evidence="1">The sequence shown here is derived from an EMBL/GenBank/DDBJ whole genome shotgun (WGS) entry which is preliminary data.</text>
</comment>
<dbReference type="RefSeq" id="WP_008030914.1">
    <property type="nucleotide sequence ID" value="NZ_ACYY01000014.1"/>
</dbReference>
<protein>
    <submittedName>
        <fullName evidence="1">Uncharacterized protein</fullName>
    </submittedName>
</protein>
<accession>C8S2A8</accession>
<gene>
    <name evidence="1" type="ORF">Rsw2DRAFT_2186</name>
</gene>
<dbReference type="Proteomes" id="UP000010121">
    <property type="component" value="Unassembled WGS sequence"/>
</dbReference>
<evidence type="ECO:0000313" key="1">
    <source>
        <dbReference type="EMBL" id="EEW24779.1"/>
    </source>
</evidence>
<evidence type="ECO:0000313" key="2">
    <source>
        <dbReference type="Proteomes" id="UP000010121"/>
    </source>
</evidence>
<proteinExistence type="predicted"/>
<dbReference type="EMBL" id="ACYY01000014">
    <property type="protein sequence ID" value="EEW24779.1"/>
    <property type="molecule type" value="Genomic_DNA"/>
</dbReference>
<reference evidence="1 2" key="1">
    <citation type="submission" date="2009-08" db="EMBL/GenBank/DDBJ databases">
        <title>The draft genome of Rhodobacter sp. SW2.</title>
        <authorList>
            <consortium name="US DOE Joint Genome Institute (JGI-PGF)"/>
            <person name="Lucas S."/>
            <person name="Copeland A."/>
            <person name="Lapidus A."/>
            <person name="Glavina del Rio T."/>
            <person name="Tice H."/>
            <person name="Bruce D."/>
            <person name="Goodwin L."/>
            <person name="Pitluck S."/>
            <person name="Larimer F."/>
            <person name="Land M.L."/>
            <person name="Hauser L."/>
            <person name="Emerson D."/>
        </authorList>
    </citation>
    <scope>NUCLEOTIDE SEQUENCE [LARGE SCALE GENOMIC DNA]</scope>
    <source>
        <strain evidence="1 2">SW2</strain>
    </source>
</reference>
<keyword evidence="2" id="KW-1185">Reference proteome</keyword>
<organism evidence="1 2">
    <name type="scientific">Rhodobacter ferrooxidans</name>
    <dbReference type="NCBI Taxonomy" id="371731"/>
    <lineage>
        <taxon>Bacteria</taxon>
        <taxon>Pseudomonadati</taxon>
        <taxon>Pseudomonadota</taxon>
        <taxon>Alphaproteobacteria</taxon>
        <taxon>Rhodobacterales</taxon>
        <taxon>Rhodobacter group</taxon>
        <taxon>Rhodobacter</taxon>
    </lineage>
</organism>
<name>C8S2A8_9RHOB</name>
<dbReference type="AlphaFoldDB" id="C8S2A8"/>
<sequence>MDDLLHIPKDRPKPRPVRLSLLLGLTLLLLFAISQAGAQIMAAI</sequence>